<proteinExistence type="predicted"/>
<sequence length="165" mass="19667">MKQGFLNVIDNKQKQLIHICKAQLIEKGELSEESYRDMMERHYGVRSCVYLTYNQAEAFINDMIRLGAEIKRKRRPRRPQAPNITAIVSPQELAKIEHLKADIKWRFHDGYDRWLKKYLKKDRITTSREASKVIEALKGMLARQQRQEKFEGVEYFHDHDRSNAF</sequence>
<protein>
    <submittedName>
        <fullName evidence="1">DUF1018 domain-containing protein</fullName>
    </submittedName>
</protein>
<name>A0A5J4L1G4_9ZZZZ</name>
<evidence type="ECO:0000313" key="1">
    <source>
        <dbReference type="EMBL" id="GER92670.1"/>
    </source>
</evidence>
<reference evidence="1" key="1">
    <citation type="submission" date="2019-10" db="EMBL/GenBank/DDBJ databases">
        <title>Metagenomic sequencing of thiosulfate-disproportionating enrichment culture.</title>
        <authorList>
            <person name="Umezawa K."/>
            <person name="Kojima H."/>
            <person name="Fukui M."/>
        </authorList>
    </citation>
    <scope>NUCLEOTIDE SEQUENCE</scope>
    <source>
        <strain evidence="1">45J</strain>
    </source>
</reference>
<comment type="caution">
    <text evidence="1">The sequence shown here is derived from an EMBL/GenBank/DDBJ whole genome shotgun (WGS) entry which is preliminary data.</text>
</comment>
<dbReference type="EMBL" id="BLAB01000001">
    <property type="protein sequence ID" value="GER92670.1"/>
    <property type="molecule type" value="Genomic_DNA"/>
</dbReference>
<gene>
    <name evidence="1" type="ORF">A45J_0388</name>
</gene>
<dbReference type="Pfam" id="PF06252">
    <property type="entry name" value="GemA"/>
    <property type="match status" value="1"/>
</dbReference>
<organism evidence="1">
    <name type="scientific">hot springs metagenome</name>
    <dbReference type="NCBI Taxonomy" id="433727"/>
    <lineage>
        <taxon>unclassified sequences</taxon>
        <taxon>metagenomes</taxon>
        <taxon>ecological metagenomes</taxon>
    </lineage>
</organism>
<accession>A0A5J4L1G4</accession>
<dbReference type="AlphaFoldDB" id="A0A5J4L1G4"/>
<dbReference type="InterPro" id="IPR009363">
    <property type="entry name" value="Phage_Mu_Gp16"/>
</dbReference>